<gene>
    <name evidence="6" type="ORF">JD82_00572</name>
</gene>
<keyword evidence="3" id="KW-0456">Lyase</keyword>
<organism evidence="6 7">
    <name type="scientific">Prauserella rugosa</name>
    <dbReference type="NCBI Taxonomy" id="43354"/>
    <lineage>
        <taxon>Bacteria</taxon>
        <taxon>Bacillati</taxon>
        <taxon>Actinomycetota</taxon>
        <taxon>Actinomycetes</taxon>
        <taxon>Pseudonocardiales</taxon>
        <taxon>Pseudonocardiaceae</taxon>
        <taxon>Prauserella</taxon>
    </lineage>
</organism>
<name>A0A660CCX5_9PSEU</name>
<dbReference type="InterPro" id="IPR029045">
    <property type="entry name" value="ClpP/crotonase-like_dom_sf"/>
</dbReference>
<dbReference type="OrthoDB" id="8452484at2"/>
<dbReference type="Gene3D" id="1.10.12.10">
    <property type="entry name" value="Lyase 2-enoyl-coa Hydratase, Chain A, domain 2"/>
    <property type="match status" value="1"/>
</dbReference>
<dbReference type="AlphaFoldDB" id="A0A660CCX5"/>
<dbReference type="CDD" id="cd06558">
    <property type="entry name" value="crotonase-like"/>
    <property type="match status" value="1"/>
</dbReference>
<sequence length="266" mass="27055">MSDDVLVVERQGPVAQLRINRPRQHNALNADVLSAVDRALDELAATEVRAIVLTGTGERAFSAGADLHELAGLGADRAHDVLGRGQAVVARIERSPVPVIAAVNGLALGGGFEIALACTFAVLAETAELGLPETGLGLMPGYGGTQRLARRVGAPVAAYTMLTGERMSAERAYGLGLTPVPPVPVGGVVDAAHDLALRVAARGPRAVRASLEALHRGADGSLESGLALESALAGVVTGGEEAAEGIAAFLGKRTPAFDATRGGEQA</sequence>
<dbReference type="RefSeq" id="WP_036876268.1">
    <property type="nucleotide sequence ID" value="NZ_JOIJ01000006.1"/>
</dbReference>
<dbReference type="InterPro" id="IPR001753">
    <property type="entry name" value="Enoyl-CoA_hydra/iso"/>
</dbReference>
<dbReference type="PANTHER" id="PTHR11941:SF54">
    <property type="entry name" value="ENOYL-COA HYDRATASE, MITOCHONDRIAL"/>
    <property type="match status" value="1"/>
</dbReference>
<dbReference type="GO" id="GO:0006635">
    <property type="term" value="P:fatty acid beta-oxidation"/>
    <property type="evidence" value="ECO:0007669"/>
    <property type="project" value="TreeGrafter"/>
</dbReference>
<comment type="caution">
    <text evidence="6">The sequence shown here is derived from an EMBL/GenBank/DDBJ whole genome shotgun (WGS) entry which is preliminary data.</text>
</comment>
<evidence type="ECO:0000313" key="7">
    <source>
        <dbReference type="Proteomes" id="UP000317303"/>
    </source>
</evidence>
<evidence type="ECO:0000256" key="2">
    <source>
        <dbReference type="ARBA" id="ARBA00012076"/>
    </source>
</evidence>
<dbReference type="Proteomes" id="UP000317303">
    <property type="component" value="Unassembled WGS sequence"/>
</dbReference>
<accession>A0A660CCX5</accession>
<evidence type="ECO:0000256" key="1">
    <source>
        <dbReference type="ARBA" id="ARBA00005254"/>
    </source>
</evidence>
<protein>
    <recommendedName>
        <fullName evidence="2">enoyl-CoA hydratase</fullName>
        <ecNumber evidence="2">4.2.1.17</ecNumber>
    </recommendedName>
</protein>
<evidence type="ECO:0000313" key="6">
    <source>
        <dbReference type="EMBL" id="TWH18751.1"/>
    </source>
</evidence>
<evidence type="ECO:0000256" key="3">
    <source>
        <dbReference type="ARBA" id="ARBA00023239"/>
    </source>
</evidence>
<dbReference type="SUPFAM" id="SSF52096">
    <property type="entry name" value="ClpP/crotonase"/>
    <property type="match status" value="1"/>
</dbReference>
<dbReference type="PANTHER" id="PTHR11941">
    <property type="entry name" value="ENOYL-COA HYDRATASE-RELATED"/>
    <property type="match status" value="1"/>
</dbReference>
<dbReference type="GO" id="GO:0004300">
    <property type="term" value="F:enoyl-CoA hydratase activity"/>
    <property type="evidence" value="ECO:0007669"/>
    <property type="project" value="UniProtKB-EC"/>
</dbReference>
<keyword evidence="7" id="KW-1185">Reference proteome</keyword>
<comment type="similarity">
    <text evidence="1">Belongs to the enoyl-CoA hydratase/isomerase family.</text>
</comment>
<dbReference type="EC" id="4.2.1.17" evidence="2"/>
<dbReference type="InterPro" id="IPR014748">
    <property type="entry name" value="Enoyl-CoA_hydra_C"/>
</dbReference>
<evidence type="ECO:0000256" key="5">
    <source>
        <dbReference type="ARBA" id="ARBA00023717"/>
    </source>
</evidence>
<dbReference type="EMBL" id="VLJV01000001">
    <property type="protein sequence ID" value="TWH18751.1"/>
    <property type="molecule type" value="Genomic_DNA"/>
</dbReference>
<evidence type="ECO:0000256" key="4">
    <source>
        <dbReference type="ARBA" id="ARBA00023709"/>
    </source>
</evidence>
<reference evidence="6 7" key="1">
    <citation type="submission" date="2019-07" db="EMBL/GenBank/DDBJ databases">
        <title>R&amp;d 2014.</title>
        <authorList>
            <person name="Klenk H.-P."/>
        </authorList>
    </citation>
    <scope>NUCLEOTIDE SEQUENCE [LARGE SCALE GENOMIC DNA]</scope>
    <source>
        <strain evidence="6 7">DSM 43194</strain>
    </source>
</reference>
<comment type="catalytic activity">
    <reaction evidence="4">
        <text>a (3S)-3-hydroxyacyl-CoA = a (2E)-enoyl-CoA + H2O</text>
        <dbReference type="Rhea" id="RHEA:16105"/>
        <dbReference type="ChEBI" id="CHEBI:15377"/>
        <dbReference type="ChEBI" id="CHEBI:57318"/>
        <dbReference type="ChEBI" id="CHEBI:58856"/>
        <dbReference type="EC" id="4.2.1.17"/>
    </reaction>
</comment>
<comment type="catalytic activity">
    <reaction evidence="5">
        <text>a 4-saturated-(3S)-3-hydroxyacyl-CoA = a (3E)-enoyl-CoA + H2O</text>
        <dbReference type="Rhea" id="RHEA:20724"/>
        <dbReference type="ChEBI" id="CHEBI:15377"/>
        <dbReference type="ChEBI" id="CHEBI:58521"/>
        <dbReference type="ChEBI" id="CHEBI:137480"/>
        <dbReference type="EC" id="4.2.1.17"/>
    </reaction>
</comment>
<dbReference type="Gene3D" id="3.90.226.10">
    <property type="entry name" value="2-enoyl-CoA Hydratase, Chain A, domain 1"/>
    <property type="match status" value="1"/>
</dbReference>
<dbReference type="FunFam" id="3.90.226.10:FF:000009">
    <property type="entry name" value="Carnitinyl-CoA dehydratase"/>
    <property type="match status" value="1"/>
</dbReference>
<dbReference type="Pfam" id="PF00378">
    <property type="entry name" value="ECH_1"/>
    <property type="match status" value="1"/>
</dbReference>
<proteinExistence type="inferred from homology"/>